<protein>
    <submittedName>
        <fullName evidence="6">Velvet factor domain-containing protein</fullName>
    </submittedName>
</protein>
<dbReference type="HOGENOM" id="CLU_1129610_0_0_1"/>
<dbReference type="InterPro" id="IPR038491">
    <property type="entry name" value="Velvet_dom_sf"/>
</dbReference>
<dbReference type="GO" id="GO:0005634">
    <property type="term" value="C:nucleus"/>
    <property type="evidence" value="ECO:0007669"/>
    <property type="project" value="UniProtKB-SubCell"/>
</dbReference>
<evidence type="ECO:0000259" key="5">
    <source>
        <dbReference type="PROSITE" id="PS51821"/>
    </source>
</evidence>
<dbReference type="InterPro" id="IPR021740">
    <property type="entry name" value="Velvet"/>
</dbReference>
<sequence length="246" mass="28333">MYNNIVDRRPIDPPPVLQLIVETNDSDSDEIWLNNPYYVVIASLVNAETGSVVELEGKAKTPLAGNCTSSGFRLKDMNNNDALFFVFQDLSVRIDGTFKLRFDLFELVQQSDKAYYCATAKSNSFKVYLAKHFPGLNESTPLSRYLADHGIKMRVRNDARKRRRIEPKYLENSEEFDEEVIYPSPKWLNTRRLAYSLNGVLHTHDERNERPPTDNQKSAFTVYNPISLIESTESRCTKDDDIFFSI</sequence>
<evidence type="ECO:0000313" key="6">
    <source>
        <dbReference type="EMBL" id="EPZ35961.1"/>
    </source>
</evidence>
<keyword evidence="2" id="KW-0805">Transcription regulation</keyword>
<accession>A0A075B479</accession>
<dbReference type="InterPro" id="IPR037525">
    <property type="entry name" value="Velvet_dom"/>
</dbReference>
<evidence type="ECO:0000256" key="3">
    <source>
        <dbReference type="ARBA" id="ARBA00023163"/>
    </source>
</evidence>
<keyword evidence="3" id="KW-0804">Transcription</keyword>
<dbReference type="PANTHER" id="PTHR33572">
    <property type="entry name" value="SPORE DEVELOPMENT REGULATOR VOSA"/>
    <property type="match status" value="1"/>
</dbReference>
<comment type="subcellular location">
    <subcellularLocation>
        <location evidence="1">Nucleus</location>
    </subcellularLocation>
</comment>
<dbReference type="AlphaFoldDB" id="A0A075B479"/>
<reference evidence="9" key="2">
    <citation type="journal article" date="2018" name="Nat. Microbiol.">
        <title>Leveraging single-cell genomics to expand the fungal tree of life.</title>
        <authorList>
            <person name="Ahrendt S.R."/>
            <person name="Quandt C.A."/>
            <person name="Ciobanu D."/>
            <person name="Clum A."/>
            <person name="Salamov A."/>
            <person name="Andreopoulos B."/>
            <person name="Cheng J.F."/>
            <person name="Woyke T."/>
            <person name="Pelin A."/>
            <person name="Henrissat B."/>
            <person name="Reynolds N.K."/>
            <person name="Benny G.L."/>
            <person name="Smith M.E."/>
            <person name="James T.Y."/>
            <person name="Grigoriev I.V."/>
        </authorList>
    </citation>
    <scope>NUCLEOTIDE SEQUENCE [LARGE SCALE GENOMIC DNA]</scope>
    <source>
        <strain evidence="9">CSF55</strain>
    </source>
</reference>
<dbReference type="Pfam" id="PF11754">
    <property type="entry name" value="Velvet"/>
    <property type="match status" value="2"/>
</dbReference>
<evidence type="ECO:0000256" key="1">
    <source>
        <dbReference type="ARBA" id="ARBA00004123"/>
    </source>
</evidence>
<dbReference type="OrthoDB" id="5599552at2759"/>
<evidence type="ECO:0000256" key="4">
    <source>
        <dbReference type="ARBA" id="ARBA00023242"/>
    </source>
</evidence>
<evidence type="ECO:0000313" key="8">
    <source>
        <dbReference type="Proteomes" id="UP000030755"/>
    </source>
</evidence>
<dbReference type="PANTHER" id="PTHR33572:SF18">
    <property type="entry name" value="SPORE DEVELOPMENT REGULATOR VOSA"/>
    <property type="match status" value="1"/>
</dbReference>
<keyword evidence="8" id="KW-1185">Reference proteome</keyword>
<dbReference type="PROSITE" id="PS51821">
    <property type="entry name" value="VELVET"/>
    <property type="match status" value="1"/>
</dbReference>
<keyword evidence="4" id="KW-0539">Nucleus</keyword>
<proteinExistence type="predicted"/>
<gene>
    <name evidence="6" type="ORF">O9G_003876</name>
    <name evidence="7" type="ORF">ROZALSC1DRAFT_26506</name>
</gene>
<dbReference type="Proteomes" id="UP000281549">
    <property type="component" value="Unassembled WGS sequence"/>
</dbReference>
<dbReference type="STRING" id="988480.A0A075B479"/>
<name>A0A075B479_ROZAC</name>
<evidence type="ECO:0000313" key="9">
    <source>
        <dbReference type="Proteomes" id="UP000281549"/>
    </source>
</evidence>
<dbReference type="Gene3D" id="2.60.40.3960">
    <property type="entry name" value="Velvet domain"/>
    <property type="match status" value="1"/>
</dbReference>
<reference evidence="6 8" key="1">
    <citation type="journal article" date="2013" name="Curr. Biol.">
        <title>Shared signatures of parasitism and phylogenomics unite Cryptomycota and microsporidia.</title>
        <authorList>
            <person name="James T.Y."/>
            <person name="Pelin A."/>
            <person name="Bonen L."/>
            <person name="Ahrendt S."/>
            <person name="Sain D."/>
            <person name="Corradi N."/>
            <person name="Stajich J.E."/>
        </authorList>
    </citation>
    <scope>NUCLEOTIDE SEQUENCE [LARGE SCALE GENOMIC DNA]</scope>
    <source>
        <strain evidence="6 8">CSF55</strain>
        <strain evidence="6 8">CSF55</strain>
    </source>
</reference>
<evidence type="ECO:0000313" key="7">
    <source>
        <dbReference type="EMBL" id="RKP22123.1"/>
    </source>
</evidence>
<feature type="domain" description="Velvet" evidence="5">
    <location>
        <begin position="1"/>
        <end position="156"/>
    </location>
</feature>
<dbReference type="EMBL" id="ML004909">
    <property type="protein sequence ID" value="RKP22123.1"/>
    <property type="molecule type" value="Genomic_DNA"/>
</dbReference>
<evidence type="ECO:0000256" key="2">
    <source>
        <dbReference type="ARBA" id="ARBA00023015"/>
    </source>
</evidence>
<dbReference type="Proteomes" id="UP000030755">
    <property type="component" value="Unassembled WGS sequence"/>
</dbReference>
<organism evidence="6 8">
    <name type="scientific">Rozella allomycis (strain CSF55)</name>
    <dbReference type="NCBI Taxonomy" id="988480"/>
    <lineage>
        <taxon>Eukaryota</taxon>
        <taxon>Fungi</taxon>
        <taxon>Fungi incertae sedis</taxon>
        <taxon>Cryptomycota</taxon>
        <taxon>Cryptomycota incertae sedis</taxon>
        <taxon>Rozella</taxon>
    </lineage>
</organism>
<dbReference type="OMA" id="RGMMSNK"/>
<dbReference type="EMBL" id="KE560700">
    <property type="protein sequence ID" value="EPZ35961.1"/>
    <property type="molecule type" value="Genomic_DNA"/>
</dbReference>
<reference evidence="7" key="3">
    <citation type="submission" date="2018-08" db="EMBL/GenBank/DDBJ databases">
        <title>Leveraging single-cell genomics to expand the Fungal Tree of Life.</title>
        <authorList>
            <consortium name="DOE Joint Genome Institute"/>
            <person name="Ahrendt S.R."/>
            <person name="Quandt C.A."/>
            <person name="Ciobanu D."/>
            <person name="Clum A."/>
            <person name="Salamov A."/>
            <person name="Andreopoulos B."/>
            <person name="Cheng J.-F."/>
            <person name="Woyke T."/>
            <person name="Pelin A."/>
            <person name="Henrissat B."/>
            <person name="Reynolds N."/>
            <person name="Benny G.L."/>
            <person name="Smith M.E."/>
            <person name="James T.Y."/>
            <person name="Grigoriev I.V."/>
        </authorList>
    </citation>
    <scope>NUCLEOTIDE SEQUENCE</scope>
    <source>
        <strain evidence="7">CSF55</strain>
    </source>
</reference>